<keyword evidence="1" id="KW-0175">Coiled coil</keyword>
<dbReference type="EMBL" id="CAUYUJ010009003">
    <property type="protein sequence ID" value="CAK0825596.1"/>
    <property type="molecule type" value="Genomic_DNA"/>
</dbReference>
<comment type="caution">
    <text evidence="3">The sequence shown here is derived from an EMBL/GenBank/DDBJ whole genome shotgun (WGS) entry which is preliminary data.</text>
</comment>
<evidence type="ECO:0000256" key="1">
    <source>
        <dbReference type="SAM" id="Coils"/>
    </source>
</evidence>
<feature type="compositionally biased region" description="Basic and acidic residues" evidence="2">
    <location>
        <begin position="1379"/>
        <end position="1407"/>
    </location>
</feature>
<evidence type="ECO:0000313" key="3">
    <source>
        <dbReference type="EMBL" id="CAK0825596.1"/>
    </source>
</evidence>
<proteinExistence type="predicted"/>
<feature type="region of interest" description="Disordered" evidence="2">
    <location>
        <begin position="1228"/>
        <end position="1249"/>
    </location>
</feature>
<protein>
    <submittedName>
        <fullName evidence="3">Uncharacterized protein</fullName>
    </submittedName>
</protein>
<accession>A0ABN9S1R0</accession>
<keyword evidence="4" id="KW-1185">Reference proteome</keyword>
<evidence type="ECO:0000256" key="2">
    <source>
        <dbReference type="SAM" id="MobiDB-lite"/>
    </source>
</evidence>
<dbReference type="Proteomes" id="UP001189429">
    <property type="component" value="Unassembled WGS sequence"/>
</dbReference>
<feature type="compositionally biased region" description="Basic and acidic residues" evidence="2">
    <location>
        <begin position="1350"/>
        <end position="1362"/>
    </location>
</feature>
<feature type="region of interest" description="Disordered" evidence="2">
    <location>
        <begin position="1342"/>
        <end position="1407"/>
    </location>
</feature>
<name>A0ABN9S1R0_9DINO</name>
<sequence>MARPCCQRSTLGPLKDFGAKGGGWARMCKGRDCKRRVLPHAFHPIFRVGTGKSHAGLGDQAAILFCAVSGCTQATVRYLLKKNHKLAESIYKSLYDARAKYARQEEKKIRFGEDVEWPDVEADEVDVAKGEDPDATSRTKKPVAWEQWGGIVQRGDPKSLVLFRLRPEKTVRRAPGPGPIRKRDWAPLAKKWLKQRKVILHTDGARSYKLRVDGVVHDWVVHMKKRVKAAGVCVWVGGWRRGRWPSLADADCGGALFCRRVSWLDHLTRGTMWALSESAQAKDSRPLCRSSQVNGKYAWVKPAFTKVRYHDIADNGCSNKKKRIWVKCGTQIIDRVWGGLRRHLGPNRKVNSRALANKVRSFQRCYWNKGEDLWAHTGNMLTALFQQQHESPGISLLMTNLPALGMKSPRAHLEVEGADSEKIQQVFEKVRGHGSAAPMHQTALHPEEFQDDPPALYSAGDLPLMPSEGCKKMKHAFAVVLNYQGGIDMAAVREAMAVNDYNGLPGLLRPRTNWEALYTMQLALVPAGDGDGTDIIKYFLFSGPQPLVDVENRLLRENEVLYTLSWGKGADVKTPWKVLVYMMDRLGGTHFRHHLPPQEKGAKEKKKKKCLPQDMIVSQYQFIKDNAPRGNFDCEQMMWIDFQLNDPQSPIHSWKEGKIKEVLSHIKDQGIQANKITYHPIFIFDTGGEGVERAKRIVPTFKSHSCRMVGEPGEGKTPYLETLAFAMGDYYAGKLGGRGLASLREGPDLDFFRAEGGTKHCPCVFDDGDLFEQRPKTLKAFLDVGQFQAMTRERWGAAKFVRGQARFAAENMYDETAVPTMDAWRGLCILSPAEAKQKRNQYFFDMLKRTFPKDMSKANVMALLKRSSAVVNTPNDVFERLAGLDSDVTRAPKVGHYITKAAGNILYDYIHNGAMRDAEEYNSLRDKQLRFMKALLDKGSVPLPLSVKEEQPPDGAEGGSSSSAAREPLPPLPERICWARSFGSIPEVEIDLSSSPEEARGAAAAPSSQDLAAALADADNGDPLGLGGGMNADASEYRTARPLPMQRSCGAPAGESAWHAAWRSATSLAEPDLRVGIALRDPRRPAEATQLRHRAWRPVGVATPKPRAKWLAFWQQPGFVFGVSTAWRGTIGAAGWLGRGTARKSEDVVEQTQLMGQALKLGDKVESKDMQKTMEFKGLAEELQQKKMNLQKIVQAQEKLRGKFEQLLQTQAQHIDQMKKLEAELGKRTAEQDQNMTEPQQLKRNQGEATSVKLEIENSSTQLVELKIDQCKFWQALKDLAKPLTSSAQEVRAKLESTLTPREAPWRKREAADKHSAVEAAVSAAVATAAKTAVRAALEVGEEQAAVKAQEPRRPSPTEKLRGQRPTAKVVFQRALQASRRERQGVESRDPGIKKQDDESFKPLEPLREGSKASVESLVVNFSGVSVEVEKPFEEKAVLESVGVQRGQAAGARIAWYGMVDSDAIDDRERCGECGKCGLDMWYNDKNGDNDEEVLECAVAANLPDVAVVPCKAGEEKEVLEDIFDGVVRATIEGDGTETGCSDDVVQEAIEGDGKVKPEITLKALALEHLARCQEPAVECLDSVPEVLAGVMGGPGGRAQLKPAEA</sequence>
<gene>
    <name evidence="3" type="ORF">PCOR1329_LOCUS25693</name>
</gene>
<organism evidence="3 4">
    <name type="scientific">Prorocentrum cordatum</name>
    <dbReference type="NCBI Taxonomy" id="2364126"/>
    <lineage>
        <taxon>Eukaryota</taxon>
        <taxon>Sar</taxon>
        <taxon>Alveolata</taxon>
        <taxon>Dinophyceae</taxon>
        <taxon>Prorocentrales</taxon>
        <taxon>Prorocentraceae</taxon>
        <taxon>Prorocentrum</taxon>
    </lineage>
</organism>
<feature type="compositionally biased region" description="Polar residues" evidence="2">
    <location>
        <begin position="1232"/>
        <end position="1249"/>
    </location>
</feature>
<evidence type="ECO:0000313" key="4">
    <source>
        <dbReference type="Proteomes" id="UP001189429"/>
    </source>
</evidence>
<reference evidence="3" key="1">
    <citation type="submission" date="2023-10" db="EMBL/GenBank/DDBJ databases">
        <authorList>
            <person name="Chen Y."/>
            <person name="Shah S."/>
            <person name="Dougan E. K."/>
            <person name="Thang M."/>
            <person name="Chan C."/>
        </authorList>
    </citation>
    <scope>NUCLEOTIDE SEQUENCE [LARGE SCALE GENOMIC DNA]</scope>
</reference>
<feature type="region of interest" description="Disordered" evidence="2">
    <location>
        <begin position="943"/>
        <end position="970"/>
    </location>
</feature>
<feature type="coiled-coil region" evidence="1">
    <location>
        <begin position="1180"/>
        <end position="1224"/>
    </location>
</feature>